<dbReference type="Proteomes" id="UP000251213">
    <property type="component" value="Unassembled WGS sequence"/>
</dbReference>
<dbReference type="OrthoDB" id="2990151at2"/>
<feature type="transmembrane region" description="Helical" evidence="1">
    <location>
        <begin position="84"/>
        <end position="102"/>
    </location>
</feature>
<comment type="caution">
    <text evidence="2">The sequence shown here is derived from an EMBL/GenBank/DDBJ whole genome shotgun (WGS) entry which is preliminary data.</text>
</comment>
<evidence type="ECO:0000256" key="1">
    <source>
        <dbReference type="SAM" id="Phobius"/>
    </source>
</evidence>
<dbReference type="RefSeq" id="WP_113659650.1">
    <property type="nucleotide sequence ID" value="NZ_KZ845670.1"/>
</dbReference>
<evidence type="ECO:0000313" key="2">
    <source>
        <dbReference type="EMBL" id="RAL22647.1"/>
    </source>
</evidence>
<feature type="transmembrane region" description="Helical" evidence="1">
    <location>
        <begin position="37"/>
        <end position="55"/>
    </location>
</feature>
<feature type="transmembrane region" description="Helical" evidence="1">
    <location>
        <begin position="6"/>
        <end position="25"/>
    </location>
</feature>
<keyword evidence="3" id="KW-1185">Reference proteome</keyword>
<gene>
    <name evidence="2" type="ORF">DL897_13335</name>
</gene>
<name>A0A364K2N3_9BACL</name>
<keyword evidence="1" id="KW-1133">Transmembrane helix</keyword>
<keyword evidence="1" id="KW-0472">Membrane</keyword>
<organism evidence="2 3">
    <name type="scientific">Thermoflavimicrobium daqui</name>
    <dbReference type="NCBI Taxonomy" id="2137476"/>
    <lineage>
        <taxon>Bacteria</taxon>
        <taxon>Bacillati</taxon>
        <taxon>Bacillota</taxon>
        <taxon>Bacilli</taxon>
        <taxon>Bacillales</taxon>
        <taxon>Thermoactinomycetaceae</taxon>
        <taxon>Thermoflavimicrobium</taxon>
    </lineage>
</organism>
<keyword evidence="1" id="KW-0812">Transmembrane</keyword>
<dbReference type="AlphaFoldDB" id="A0A364K2N3"/>
<protein>
    <submittedName>
        <fullName evidence="2">Uncharacterized protein</fullName>
    </submittedName>
</protein>
<feature type="transmembrane region" description="Helical" evidence="1">
    <location>
        <begin position="114"/>
        <end position="132"/>
    </location>
</feature>
<sequence length="208" mass="24040">MSAGVLSILSITTLIILLYTGWLPSLAKRLDCKYSQVIWGLIVCFLLNLIPIFSLTPQYEVEPGIFVVIGLLLFFIMKLRLRTIFFLQINIILLGSLIFLWHEIFDVQTKWDQSFFRISTLIGVTLISLIMRKTILEKLYLQIGSYVFAHVLMVLIYTDVVKPVTIGDKIFLDSLWLGILCIILCHFGLEALLLLWNKRYDNLHSTRK</sequence>
<feature type="transmembrane region" description="Helical" evidence="1">
    <location>
        <begin position="177"/>
        <end position="197"/>
    </location>
</feature>
<proteinExistence type="predicted"/>
<feature type="transmembrane region" description="Helical" evidence="1">
    <location>
        <begin position="139"/>
        <end position="157"/>
    </location>
</feature>
<feature type="transmembrane region" description="Helical" evidence="1">
    <location>
        <begin position="61"/>
        <end position="77"/>
    </location>
</feature>
<evidence type="ECO:0000313" key="3">
    <source>
        <dbReference type="Proteomes" id="UP000251213"/>
    </source>
</evidence>
<reference evidence="2 3" key="1">
    <citation type="submission" date="2018-06" db="EMBL/GenBank/DDBJ databases">
        <title>Thermoflavimicrobium daqus sp. nov., a thermophilic microbe isolated from Moutai-flavour Daqu.</title>
        <authorList>
            <person name="Wang X."/>
            <person name="Zhou H."/>
        </authorList>
    </citation>
    <scope>NUCLEOTIDE SEQUENCE [LARGE SCALE GENOMIC DNA]</scope>
    <source>
        <strain evidence="2 3">FBKL4.011</strain>
    </source>
</reference>
<dbReference type="EMBL" id="QJKK01000008">
    <property type="protein sequence ID" value="RAL22647.1"/>
    <property type="molecule type" value="Genomic_DNA"/>
</dbReference>
<accession>A0A364K2N3</accession>
<reference evidence="2 3" key="2">
    <citation type="submission" date="2018-06" db="EMBL/GenBank/DDBJ databases">
        <authorList>
            <person name="Zhirakovskaya E."/>
        </authorList>
    </citation>
    <scope>NUCLEOTIDE SEQUENCE [LARGE SCALE GENOMIC DNA]</scope>
    <source>
        <strain evidence="2 3">FBKL4.011</strain>
    </source>
</reference>